<evidence type="ECO:0000256" key="3">
    <source>
        <dbReference type="ARBA" id="ARBA00023163"/>
    </source>
</evidence>
<dbReference type="SUPFAM" id="SSF46689">
    <property type="entry name" value="Homeodomain-like"/>
    <property type="match status" value="1"/>
</dbReference>
<dbReference type="Gene3D" id="1.10.357.10">
    <property type="entry name" value="Tetracycline Repressor, domain 2"/>
    <property type="match status" value="1"/>
</dbReference>
<dbReference type="PANTHER" id="PTHR47506:SF6">
    <property type="entry name" value="HTH-TYPE TRANSCRIPTIONAL REPRESSOR NEMR"/>
    <property type="match status" value="1"/>
</dbReference>
<feature type="domain" description="HTH tetR-type" evidence="5">
    <location>
        <begin position="16"/>
        <end position="76"/>
    </location>
</feature>
<dbReference type="EMBL" id="BAAAZG010000008">
    <property type="protein sequence ID" value="GAA4065357.1"/>
    <property type="molecule type" value="Genomic_DNA"/>
</dbReference>
<evidence type="ECO:0000256" key="2">
    <source>
        <dbReference type="ARBA" id="ARBA00023125"/>
    </source>
</evidence>
<accession>A0ABP7VEB7</accession>
<proteinExistence type="predicted"/>
<gene>
    <name evidence="6" type="ORF">GCM10022214_19290</name>
</gene>
<reference evidence="7" key="1">
    <citation type="journal article" date="2019" name="Int. J. Syst. Evol. Microbiol.">
        <title>The Global Catalogue of Microorganisms (GCM) 10K type strain sequencing project: providing services to taxonomists for standard genome sequencing and annotation.</title>
        <authorList>
            <consortium name="The Broad Institute Genomics Platform"/>
            <consortium name="The Broad Institute Genome Sequencing Center for Infectious Disease"/>
            <person name="Wu L."/>
            <person name="Ma J."/>
        </authorList>
    </citation>
    <scope>NUCLEOTIDE SEQUENCE [LARGE SCALE GENOMIC DNA]</scope>
    <source>
        <strain evidence="7">JCM 16702</strain>
    </source>
</reference>
<dbReference type="InterPro" id="IPR049484">
    <property type="entry name" value="Rv0078-like_C"/>
</dbReference>
<evidence type="ECO:0000256" key="1">
    <source>
        <dbReference type="ARBA" id="ARBA00023015"/>
    </source>
</evidence>
<evidence type="ECO:0000313" key="6">
    <source>
        <dbReference type="EMBL" id="GAA4065357.1"/>
    </source>
</evidence>
<evidence type="ECO:0000313" key="7">
    <source>
        <dbReference type="Proteomes" id="UP001500683"/>
    </source>
</evidence>
<protein>
    <submittedName>
        <fullName evidence="6">TetR/AcrR family transcriptional regulator</fullName>
    </submittedName>
</protein>
<keyword evidence="3" id="KW-0804">Transcription</keyword>
<organism evidence="6 7">
    <name type="scientific">Actinomadura miaoliensis</name>
    <dbReference type="NCBI Taxonomy" id="430685"/>
    <lineage>
        <taxon>Bacteria</taxon>
        <taxon>Bacillati</taxon>
        <taxon>Actinomycetota</taxon>
        <taxon>Actinomycetes</taxon>
        <taxon>Streptosporangiales</taxon>
        <taxon>Thermomonosporaceae</taxon>
        <taxon>Actinomadura</taxon>
    </lineage>
</organism>
<feature type="DNA-binding region" description="H-T-H motif" evidence="4">
    <location>
        <begin position="39"/>
        <end position="58"/>
    </location>
</feature>
<evidence type="ECO:0000256" key="4">
    <source>
        <dbReference type="PROSITE-ProRule" id="PRU00335"/>
    </source>
</evidence>
<dbReference type="InterPro" id="IPR001647">
    <property type="entry name" value="HTH_TetR"/>
</dbReference>
<dbReference type="PROSITE" id="PS01081">
    <property type="entry name" value="HTH_TETR_1"/>
    <property type="match status" value="1"/>
</dbReference>
<sequence>MGARAGVRRTQEERTRATTAALVAAARELFVDGGFAATSLGAICERAGVTRGAFYHHFSNKEQIFREVYAEEQRRLAVVVRRAFSAEADAWEGILAGCAAMLEATLEPGVRRITLVEAPAALGWTDMRDIQAGCKEQLRRGLGIAVEAGCIPERPLEALTSLLYGGICEAALDIARADDQKAMADDTLRQLRLMLAGVAGRVDGCLHRD</sequence>
<evidence type="ECO:0000259" key="5">
    <source>
        <dbReference type="PROSITE" id="PS50977"/>
    </source>
</evidence>
<dbReference type="InterPro" id="IPR009057">
    <property type="entry name" value="Homeodomain-like_sf"/>
</dbReference>
<dbReference type="Proteomes" id="UP001500683">
    <property type="component" value="Unassembled WGS sequence"/>
</dbReference>
<dbReference type="PRINTS" id="PR00455">
    <property type="entry name" value="HTHTETR"/>
</dbReference>
<dbReference type="Pfam" id="PF00440">
    <property type="entry name" value="TetR_N"/>
    <property type="match status" value="1"/>
</dbReference>
<name>A0ABP7VEB7_9ACTN</name>
<dbReference type="PROSITE" id="PS50977">
    <property type="entry name" value="HTH_TETR_2"/>
    <property type="match status" value="1"/>
</dbReference>
<keyword evidence="2 4" id="KW-0238">DNA-binding</keyword>
<comment type="caution">
    <text evidence="6">The sequence shown here is derived from an EMBL/GenBank/DDBJ whole genome shotgun (WGS) entry which is preliminary data.</text>
</comment>
<dbReference type="RefSeq" id="WP_344943961.1">
    <property type="nucleotide sequence ID" value="NZ_BAAAZG010000008.1"/>
</dbReference>
<keyword evidence="7" id="KW-1185">Reference proteome</keyword>
<dbReference type="InterPro" id="IPR023772">
    <property type="entry name" value="DNA-bd_HTH_TetR-type_CS"/>
</dbReference>
<dbReference type="Pfam" id="PF21351">
    <property type="entry name" value="TetR_C_41"/>
    <property type="match status" value="1"/>
</dbReference>
<dbReference type="PANTHER" id="PTHR47506">
    <property type="entry name" value="TRANSCRIPTIONAL REGULATORY PROTEIN"/>
    <property type="match status" value="1"/>
</dbReference>
<keyword evidence="1" id="KW-0805">Transcription regulation</keyword>